<reference evidence="4" key="1">
    <citation type="submission" date="2018-02" db="EMBL/GenBank/DDBJ databases">
        <authorList>
            <person name="Cohen D.B."/>
            <person name="Kent A.D."/>
        </authorList>
    </citation>
    <scope>NUCLEOTIDE SEQUENCE</scope>
</reference>
<dbReference type="Gene3D" id="3.40.50.2300">
    <property type="match status" value="1"/>
</dbReference>
<evidence type="ECO:0000259" key="2">
    <source>
        <dbReference type="PROSITE" id="PS50110"/>
    </source>
</evidence>
<keyword evidence="1" id="KW-0597">Phosphoprotein</keyword>
<proteinExistence type="predicted"/>
<gene>
    <name evidence="3" type="ORF">FSB_LOCUS19914</name>
    <name evidence="4" type="ORF">FSB_LOCUS25722</name>
</gene>
<evidence type="ECO:0000256" key="1">
    <source>
        <dbReference type="PROSITE-ProRule" id="PRU00169"/>
    </source>
</evidence>
<name>A0A2N9GEG6_FAGSY</name>
<sequence length="150" mass="16430">MLKSKNGMEDGFLSSVGARPSTMLGPAATKITALVVDDDTINQMIHRRLLDNQGIRNQVVGNGKEAIDVHCSGKNFDLILMDMDMPVMNGIEATRKLRAMGIRSIIAGVSANSRDQEKQEFMEAGLDDYQEKPLTTSKLVSILHKVNKNG</sequence>
<dbReference type="PANTHER" id="PTHR43228:SF12">
    <property type="entry name" value="TWO-COMPONENT RESPONSE REGULATOR 24"/>
    <property type="match status" value="1"/>
</dbReference>
<evidence type="ECO:0000313" key="3">
    <source>
        <dbReference type="EMBL" id="SPC92032.1"/>
    </source>
</evidence>
<dbReference type="CDD" id="cd17546">
    <property type="entry name" value="REC_hyHK_CKI1_RcsC-like"/>
    <property type="match status" value="1"/>
</dbReference>
<dbReference type="SMART" id="SM00448">
    <property type="entry name" value="REC"/>
    <property type="match status" value="1"/>
</dbReference>
<dbReference type="EMBL" id="OIVN01001274">
    <property type="protein sequence ID" value="SPC92032.1"/>
    <property type="molecule type" value="Genomic_DNA"/>
</dbReference>
<dbReference type="InterPro" id="IPR011006">
    <property type="entry name" value="CheY-like_superfamily"/>
</dbReference>
<feature type="modified residue" description="4-aspartylphosphate" evidence="1">
    <location>
        <position position="82"/>
    </location>
</feature>
<dbReference type="EMBL" id="OIVN01001802">
    <property type="protein sequence ID" value="SPC97840.1"/>
    <property type="molecule type" value="Genomic_DNA"/>
</dbReference>
<feature type="domain" description="Response regulatory" evidence="2">
    <location>
        <begin position="32"/>
        <end position="147"/>
    </location>
</feature>
<dbReference type="AlphaFoldDB" id="A0A2N9GEG6"/>
<evidence type="ECO:0000313" key="4">
    <source>
        <dbReference type="EMBL" id="SPC97840.1"/>
    </source>
</evidence>
<dbReference type="SUPFAM" id="SSF52172">
    <property type="entry name" value="CheY-like"/>
    <property type="match status" value="1"/>
</dbReference>
<dbReference type="Pfam" id="PF00072">
    <property type="entry name" value="Response_reg"/>
    <property type="match status" value="1"/>
</dbReference>
<dbReference type="InterPro" id="IPR001789">
    <property type="entry name" value="Sig_transdc_resp-reg_receiver"/>
</dbReference>
<organism evidence="4">
    <name type="scientific">Fagus sylvatica</name>
    <name type="common">Beechnut</name>
    <dbReference type="NCBI Taxonomy" id="28930"/>
    <lineage>
        <taxon>Eukaryota</taxon>
        <taxon>Viridiplantae</taxon>
        <taxon>Streptophyta</taxon>
        <taxon>Embryophyta</taxon>
        <taxon>Tracheophyta</taxon>
        <taxon>Spermatophyta</taxon>
        <taxon>Magnoliopsida</taxon>
        <taxon>eudicotyledons</taxon>
        <taxon>Gunneridae</taxon>
        <taxon>Pentapetalae</taxon>
        <taxon>rosids</taxon>
        <taxon>fabids</taxon>
        <taxon>Fagales</taxon>
        <taxon>Fagaceae</taxon>
        <taxon>Fagus</taxon>
    </lineage>
</organism>
<dbReference type="InterPro" id="IPR052048">
    <property type="entry name" value="ST_Response_Regulator"/>
</dbReference>
<dbReference type="PANTHER" id="PTHR43228">
    <property type="entry name" value="TWO-COMPONENT RESPONSE REGULATOR"/>
    <property type="match status" value="1"/>
</dbReference>
<dbReference type="GO" id="GO:0000160">
    <property type="term" value="P:phosphorelay signal transduction system"/>
    <property type="evidence" value="ECO:0007669"/>
    <property type="project" value="InterPro"/>
</dbReference>
<accession>A0A2N9GEG6</accession>
<dbReference type="PROSITE" id="PS50110">
    <property type="entry name" value="RESPONSE_REGULATORY"/>
    <property type="match status" value="1"/>
</dbReference>
<protein>
    <recommendedName>
        <fullName evidence="2">Response regulatory domain-containing protein</fullName>
    </recommendedName>
</protein>